<evidence type="ECO:0000256" key="5">
    <source>
        <dbReference type="SAM" id="MobiDB-lite"/>
    </source>
</evidence>
<dbReference type="InterPro" id="IPR025223">
    <property type="entry name" value="S1-like_RNA-bd_dom"/>
</dbReference>
<dbReference type="Pfam" id="PF14444">
    <property type="entry name" value="S1-like"/>
    <property type="match status" value="1"/>
</dbReference>
<dbReference type="InterPro" id="IPR025954">
    <property type="entry name" value="DBC1/CARP1_inactive_NUDIX"/>
</dbReference>
<feature type="domain" description="SAP" evidence="6">
    <location>
        <begin position="561"/>
        <end position="595"/>
    </location>
</feature>
<dbReference type="GO" id="GO:0006355">
    <property type="term" value="P:regulation of DNA-templated transcription"/>
    <property type="evidence" value="ECO:0007669"/>
    <property type="project" value="InterPro"/>
</dbReference>
<feature type="compositionally biased region" description="Low complexity" evidence="5">
    <location>
        <begin position="964"/>
        <end position="976"/>
    </location>
</feature>
<evidence type="ECO:0000313" key="7">
    <source>
        <dbReference type="EMBL" id="CAD6194612.1"/>
    </source>
</evidence>
<feature type="compositionally biased region" description="Basic and acidic residues" evidence="5">
    <location>
        <begin position="252"/>
        <end position="263"/>
    </location>
</feature>
<evidence type="ECO:0000256" key="2">
    <source>
        <dbReference type="ARBA" id="ARBA00022490"/>
    </source>
</evidence>
<evidence type="ECO:0000256" key="4">
    <source>
        <dbReference type="ARBA" id="ARBA00023054"/>
    </source>
</evidence>
<dbReference type="Proteomes" id="UP000835052">
    <property type="component" value="Unassembled WGS sequence"/>
</dbReference>
<dbReference type="OrthoDB" id="21006at2759"/>
<feature type="compositionally biased region" description="Low complexity" evidence="5">
    <location>
        <begin position="1028"/>
        <end position="1041"/>
    </location>
</feature>
<evidence type="ECO:0000256" key="3">
    <source>
        <dbReference type="ARBA" id="ARBA00022553"/>
    </source>
</evidence>
<keyword evidence="8" id="KW-1185">Reference proteome</keyword>
<dbReference type="GO" id="GO:0005634">
    <property type="term" value="C:nucleus"/>
    <property type="evidence" value="ECO:0007669"/>
    <property type="project" value="TreeGrafter"/>
</dbReference>
<organism evidence="7 8">
    <name type="scientific">Caenorhabditis auriculariae</name>
    <dbReference type="NCBI Taxonomy" id="2777116"/>
    <lineage>
        <taxon>Eukaryota</taxon>
        <taxon>Metazoa</taxon>
        <taxon>Ecdysozoa</taxon>
        <taxon>Nematoda</taxon>
        <taxon>Chromadorea</taxon>
        <taxon>Rhabditida</taxon>
        <taxon>Rhabditina</taxon>
        <taxon>Rhabditomorpha</taxon>
        <taxon>Rhabditoidea</taxon>
        <taxon>Rhabditidae</taxon>
        <taxon>Peloderinae</taxon>
        <taxon>Caenorhabditis</taxon>
    </lineage>
</organism>
<feature type="region of interest" description="Disordered" evidence="5">
    <location>
        <begin position="741"/>
        <end position="773"/>
    </location>
</feature>
<dbReference type="PANTHER" id="PTHR14304">
    <property type="entry name" value="CELL DIVISION CYCLE AND APOPTOSIS REGULATOR PROTEIN"/>
    <property type="match status" value="1"/>
</dbReference>
<evidence type="ECO:0000259" key="6">
    <source>
        <dbReference type="PROSITE" id="PS50800"/>
    </source>
</evidence>
<feature type="compositionally biased region" description="Gly residues" evidence="5">
    <location>
        <begin position="7"/>
        <end position="22"/>
    </location>
</feature>
<evidence type="ECO:0000256" key="1">
    <source>
        <dbReference type="ARBA" id="ARBA00004496"/>
    </source>
</evidence>
<sequence>MSQFGAGKPGGWGRPPAGGGQVPGFPTMNVGGFPMMGVPMGMVNQAAFSQPNMMGMQGIMGAVPQQQLQQPPQQLPTQAVRAPPAQPANGLAVPQGAKNRTFVGTVTKMLDNYGFVDDDVFFQHSVIRGAHPRVNDKVMVEANYNPGMPFKWNAFRIQLLNATPAPQEMPAPAARQPPSRTVEQSRWGPGSGNDRSSNGRGVSPARMRRETPPPRRASPRRISPKRDPPSSRPSRRSPRRSPPPVRRSSPARPERSERKRERSPGSGSVAPSVRRDSASPPRRRARIIPRYECKAQKQVLLSDVVSGATLRSRYSKMYLPSDFVDMSFDWSSRIPLEMSIDFTNPIQFHVFHKDVDFPLGPGEEEAILEPDDADHRHQVKVLLLSHAGKSEILKKAYCLMPDGSSDDHQEPQSVFKNISFLVGSRGKELMGIGGSWSPSLDGADPTSPATLIRTAVRTTKALTGIDLSIVPQWYSMVQVRYYRSDKDRVDRVHLLWPDTQLLTPSDDSWDALQASLSEQLQTKIVALDALNVVEPPVDSTAAEKTGDDEKPEASHWSKLDTKAMKVAELRLELEARSLETKGIKTLLVQRLQAALDAEKQNDGSNDSLNDVVMKEESETEKPEEITEQVQKTEAELKKEAEELQKKNEKIEKEKKEKKDSLERHFAMPKDKKIFVYPSKTAKQGKFDCKVISLNSMLEYRSEDNKESQFEVSLFAEAFREMVERLSAFGIYTALSVSADKEEEKKRRDDARGKAPVEKKEEDKEDKKEETKPEKIDLKSIVSNRNVFESFAYFDQNLCGYIMEKDIEEILFNGEFGLSRGQIQRLSKKLSSRDKINYRHLTDVLVDSDGIVKFTPGQADETPDVAVLTRGYGLSYAKMLDGNTPNGEISSSDDGNVIINGNVINVPLKLKMLKTMEQERDSAKASLNENISLIDQLREAKSDIDKKKKDLEKDLEKSKKKVGDLTSSLKSTSEENSSLKTVLTDIRKYADRIIVGIEKHIASPKKEVASKEKEEKKLEKTEKEEKTQTVAPTTDETPATAEMVLTEEVGPEE</sequence>
<dbReference type="SUPFAM" id="SSF68906">
    <property type="entry name" value="SAP domain"/>
    <property type="match status" value="1"/>
</dbReference>
<keyword evidence="4" id="KW-0175">Coiled coil</keyword>
<feature type="compositionally biased region" description="Basic and acidic residues" evidence="5">
    <location>
        <begin position="612"/>
        <end position="630"/>
    </location>
</feature>
<keyword evidence="3" id="KW-0597">Phosphoprotein</keyword>
<dbReference type="SMART" id="SM01122">
    <property type="entry name" value="DBC1"/>
    <property type="match status" value="1"/>
</dbReference>
<feature type="region of interest" description="Disordered" evidence="5">
    <location>
        <begin position="1"/>
        <end position="23"/>
    </location>
</feature>
<dbReference type="InterPro" id="IPR003034">
    <property type="entry name" value="SAP_dom"/>
</dbReference>
<dbReference type="PANTHER" id="PTHR14304:SF11">
    <property type="entry name" value="SAP DOMAIN-CONTAINING PROTEIN"/>
    <property type="match status" value="1"/>
</dbReference>
<feature type="region of interest" description="Disordered" evidence="5">
    <location>
        <begin position="537"/>
        <end position="557"/>
    </location>
</feature>
<gene>
    <name evidence="7" type="ORF">CAUJ_LOCUS10531</name>
</gene>
<dbReference type="Gene3D" id="1.10.720.30">
    <property type="entry name" value="SAP domain"/>
    <property type="match status" value="1"/>
</dbReference>
<reference evidence="7" key="1">
    <citation type="submission" date="2020-10" db="EMBL/GenBank/DDBJ databases">
        <authorList>
            <person name="Kikuchi T."/>
        </authorList>
    </citation>
    <scope>NUCLEOTIDE SEQUENCE</scope>
    <source>
        <strain evidence="7">NKZ352</strain>
    </source>
</reference>
<feature type="region of interest" description="Disordered" evidence="5">
    <location>
        <begin position="598"/>
        <end position="630"/>
    </location>
</feature>
<name>A0A8S1HI19_9PELO</name>
<feature type="compositionally biased region" description="Low complexity" evidence="5">
    <location>
        <begin position="192"/>
        <end position="203"/>
    </location>
</feature>
<accession>A0A8S1HI19</accession>
<comment type="subcellular location">
    <subcellularLocation>
        <location evidence="1">Cytoplasm</location>
    </subcellularLocation>
</comment>
<dbReference type="InterPro" id="IPR036361">
    <property type="entry name" value="SAP_dom_sf"/>
</dbReference>
<dbReference type="AlphaFoldDB" id="A0A8S1HI19"/>
<feature type="compositionally biased region" description="Basic and acidic residues" evidence="5">
    <location>
        <begin position="950"/>
        <end position="962"/>
    </location>
</feature>
<dbReference type="PROSITE" id="PS50800">
    <property type="entry name" value="SAP"/>
    <property type="match status" value="1"/>
</dbReference>
<dbReference type="InterPro" id="IPR025224">
    <property type="entry name" value="CCAR1/CCAR2"/>
</dbReference>
<proteinExistence type="predicted"/>
<dbReference type="Pfam" id="PF02037">
    <property type="entry name" value="SAP"/>
    <property type="match status" value="1"/>
</dbReference>
<feature type="region of interest" description="Disordered" evidence="5">
    <location>
        <begin position="950"/>
        <end position="976"/>
    </location>
</feature>
<dbReference type="GO" id="GO:0005737">
    <property type="term" value="C:cytoplasm"/>
    <property type="evidence" value="ECO:0007669"/>
    <property type="project" value="UniProtKB-SubCell"/>
</dbReference>
<dbReference type="EMBL" id="CAJGYM010000046">
    <property type="protein sequence ID" value="CAD6194612.1"/>
    <property type="molecule type" value="Genomic_DNA"/>
</dbReference>
<keyword evidence="2" id="KW-0963">Cytoplasm</keyword>
<dbReference type="SMART" id="SM00513">
    <property type="entry name" value="SAP"/>
    <property type="match status" value="1"/>
</dbReference>
<dbReference type="Pfam" id="PF14443">
    <property type="entry name" value="DBC1"/>
    <property type="match status" value="1"/>
</dbReference>
<feature type="compositionally biased region" description="Basic and acidic residues" evidence="5">
    <location>
        <begin position="544"/>
        <end position="557"/>
    </location>
</feature>
<protein>
    <recommendedName>
        <fullName evidence="6">SAP domain-containing protein</fullName>
    </recommendedName>
</protein>
<feature type="region of interest" description="Disordered" evidence="5">
    <location>
        <begin position="167"/>
        <end position="287"/>
    </location>
</feature>
<evidence type="ECO:0000313" key="8">
    <source>
        <dbReference type="Proteomes" id="UP000835052"/>
    </source>
</evidence>
<feature type="region of interest" description="Disordered" evidence="5">
    <location>
        <begin position="1003"/>
        <end position="1052"/>
    </location>
</feature>
<feature type="compositionally biased region" description="Basic and acidic residues" evidence="5">
    <location>
        <begin position="1003"/>
        <end position="1026"/>
    </location>
</feature>
<dbReference type="InterPro" id="IPR045353">
    <property type="entry name" value="LAIKA"/>
</dbReference>
<dbReference type="Pfam" id="PF19256">
    <property type="entry name" value="LAIKA"/>
    <property type="match status" value="1"/>
</dbReference>
<comment type="caution">
    <text evidence="7">The sequence shown here is derived from an EMBL/GenBank/DDBJ whole genome shotgun (WGS) entry which is preliminary data.</text>
</comment>